<dbReference type="Pfam" id="PF03795">
    <property type="entry name" value="YCII"/>
    <property type="match status" value="1"/>
</dbReference>
<evidence type="ECO:0000256" key="1">
    <source>
        <dbReference type="ARBA" id="ARBA00007689"/>
    </source>
</evidence>
<evidence type="ECO:0000259" key="3">
    <source>
        <dbReference type="Pfam" id="PF03795"/>
    </source>
</evidence>
<evidence type="ECO:0000313" key="4">
    <source>
        <dbReference type="EMBL" id="MEJ6400328.1"/>
    </source>
</evidence>
<gene>
    <name evidence="4" type="ORF">R4146_03965</name>
</gene>
<feature type="region of interest" description="Disordered" evidence="2">
    <location>
        <begin position="1"/>
        <end position="21"/>
    </location>
</feature>
<evidence type="ECO:0000313" key="5">
    <source>
        <dbReference type="Proteomes" id="UP001370590"/>
    </source>
</evidence>
<accession>A0ABU8SKB0</accession>
<proteinExistence type="inferred from homology"/>
<protein>
    <submittedName>
        <fullName evidence="4">YciI family protein</fullName>
    </submittedName>
</protein>
<feature type="domain" description="YCII-related" evidence="3">
    <location>
        <begin position="10"/>
        <end position="88"/>
    </location>
</feature>
<organism evidence="4 5">
    <name type="scientific">Nicoliella lavandulae</name>
    <dbReference type="NCBI Taxonomy" id="3082954"/>
    <lineage>
        <taxon>Bacteria</taxon>
        <taxon>Bacillati</taxon>
        <taxon>Bacillota</taxon>
        <taxon>Bacilli</taxon>
        <taxon>Lactobacillales</taxon>
        <taxon>Lactobacillaceae</taxon>
        <taxon>Nicoliella</taxon>
    </lineage>
</organism>
<dbReference type="PANTHER" id="PTHR37828">
    <property type="entry name" value="GSR2449 PROTEIN"/>
    <property type="match status" value="1"/>
</dbReference>
<dbReference type="InterPro" id="IPR011008">
    <property type="entry name" value="Dimeric_a/b-barrel"/>
</dbReference>
<dbReference type="EMBL" id="JAWMWH010000001">
    <property type="protein sequence ID" value="MEJ6400328.1"/>
    <property type="molecule type" value="Genomic_DNA"/>
</dbReference>
<dbReference type="Gene3D" id="3.30.70.1060">
    <property type="entry name" value="Dimeric alpha+beta barrel"/>
    <property type="match status" value="1"/>
</dbReference>
<dbReference type="SUPFAM" id="SSF54909">
    <property type="entry name" value="Dimeric alpha+beta barrel"/>
    <property type="match status" value="1"/>
</dbReference>
<comment type="caution">
    <text evidence="4">The sequence shown here is derived from an EMBL/GenBank/DDBJ whole genome shotgun (WGS) entry which is preliminary data.</text>
</comment>
<name>A0ABU8SKB0_9LACO</name>
<sequence length="94" mass="10472">MPKFIEFATPNQQTASRSADERTQIVKDHIAYLKQQAQLNNVIFAGSATDNTGGLIVYEVESKEAAQALIRNDPLTKANMMDIEIHPFQTLADH</sequence>
<keyword evidence="5" id="KW-1185">Reference proteome</keyword>
<dbReference type="Proteomes" id="UP001370590">
    <property type="component" value="Unassembled WGS sequence"/>
</dbReference>
<comment type="similarity">
    <text evidence="1">Belongs to the YciI family.</text>
</comment>
<dbReference type="InterPro" id="IPR005545">
    <property type="entry name" value="YCII"/>
</dbReference>
<evidence type="ECO:0000256" key="2">
    <source>
        <dbReference type="SAM" id="MobiDB-lite"/>
    </source>
</evidence>
<dbReference type="PANTHER" id="PTHR37828:SF1">
    <property type="entry name" value="YCII-RELATED DOMAIN-CONTAINING PROTEIN"/>
    <property type="match status" value="1"/>
</dbReference>
<reference evidence="4 5" key="1">
    <citation type="submission" date="2023-10" db="EMBL/GenBank/DDBJ databases">
        <title>Nicoliella lavandulae sp. nov. isolated from Lavandula angustifolia flowers.</title>
        <authorList>
            <person name="Alcantara C."/>
            <person name="Zuniga M."/>
            <person name="Landete J.M."/>
            <person name="Monedero V."/>
        </authorList>
    </citation>
    <scope>NUCLEOTIDE SEQUENCE [LARGE SCALE GENOMIC DNA]</scope>
    <source>
        <strain evidence="4 5">Es01</strain>
    </source>
</reference>
<dbReference type="RefSeq" id="WP_339960138.1">
    <property type="nucleotide sequence ID" value="NZ_JAWMWH010000001.1"/>
</dbReference>